<dbReference type="Proteomes" id="UP000321832">
    <property type="component" value="Unassembled WGS sequence"/>
</dbReference>
<dbReference type="AlphaFoldDB" id="A0A5C6U240"/>
<dbReference type="Gene3D" id="2.30.30.140">
    <property type="match status" value="1"/>
</dbReference>
<comment type="similarity">
    <text evidence="1">Belongs to the HupF/HypC family.</text>
</comment>
<gene>
    <name evidence="2" type="ORF">FSC37_14880</name>
</gene>
<reference evidence="2 3" key="1">
    <citation type="submission" date="2019-08" db="EMBL/GenBank/DDBJ databases">
        <authorList>
            <person name="Khan S.A."/>
            <person name="Jeon C.O."/>
            <person name="Jeong S.E."/>
        </authorList>
    </citation>
    <scope>NUCLEOTIDE SEQUENCE [LARGE SCALE GENOMIC DNA]</scope>
    <source>
        <strain evidence="3">IMCC1728</strain>
    </source>
</reference>
<dbReference type="PROSITE" id="PS01097">
    <property type="entry name" value="HUPF_HYPC"/>
    <property type="match status" value="1"/>
</dbReference>
<dbReference type="NCBIfam" id="TIGR00074">
    <property type="entry name" value="hypC_hupF"/>
    <property type="match status" value="1"/>
</dbReference>
<dbReference type="GO" id="GO:0005506">
    <property type="term" value="F:iron ion binding"/>
    <property type="evidence" value="ECO:0007669"/>
    <property type="project" value="TreeGrafter"/>
</dbReference>
<dbReference type="GO" id="GO:1902670">
    <property type="term" value="F:carbon dioxide binding"/>
    <property type="evidence" value="ECO:0007669"/>
    <property type="project" value="TreeGrafter"/>
</dbReference>
<dbReference type="PRINTS" id="PR00445">
    <property type="entry name" value="HUPFHYPC"/>
</dbReference>
<evidence type="ECO:0000313" key="2">
    <source>
        <dbReference type="EMBL" id="TXC66640.1"/>
    </source>
</evidence>
<dbReference type="SUPFAM" id="SSF159127">
    <property type="entry name" value="HupF/HypC-like"/>
    <property type="match status" value="1"/>
</dbReference>
<dbReference type="Pfam" id="PF01455">
    <property type="entry name" value="HupF_HypC"/>
    <property type="match status" value="1"/>
</dbReference>
<sequence>MCIGIPMQVIRVEPGHAWVAGRGEVKRVDTALVGDCNEQDWLLVFLDAARERIDAARAAEVNAVLDLLQGALAGHHPASAEAGFELPSRMDPTTLAAFTGQP</sequence>
<dbReference type="PANTHER" id="PTHR35177">
    <property type="entry name" value="HYDROGENASE MATURATION FACTOR HYBG"/>
    <property type="match status" value="1"/>
</dbReference>
<keyword evidence="3" id="KW-1185">Reference proteome</keyword>
<dbReference type="GO" id="GO:0051604">
    <property type="term" value="P:protein maturation"/>
    <property type="evidence" value="ECO:0007669"/>
    <property type="project" value="TreeGrafter"/>
</dbReference>
<accession>A0A5C6U240</accession>
<dbReference type="PANTHER" id="PTHR35177:SF1">
    <property type="entry name" value="HYDROGENASE MATURATION FACTOR HYPC"/>
    <property type="match status" value="1"/>
</dbReference>
<proteinExistence type="inferred from homology"/>
<name>A0A5C6U240_9BURK</name>
<evidence type="ECO:0000313" key="3">
    <source>
        <dbReference type="Proteomes" id="UP000321832"/>
    </source>
</evidence>
<dbReference type="InterPro" id="IPR001109">
    <property type="entry name" value="Hydrogenase_HupF/HypC"/>
</dbReference>
<organism evidence="2 3">
    <name type="scientific">Piscinibacter aquaticus</name>
    <dbReference type="NCBI Taxonomy" id="392597"/>
    <lineage>
        <taxon>Bacteria</taxon>
        <taxon>Pseudomonadati</taxon>
        <taxon>Pseudomonadota</taxon>
        <taxon>Betaproteobacteria</taxon>
        <taxon>Burkholderiales</taxon>
        <taxon>Sphaerotilaceae</taxon>
        <taxon>Piscinibacter</taxon>
    </lineage>
</organism>
<dbReference type="EMBL" id="VOPW01000001">
    <property type="protein sequence ID" value="TXC66640.1"/>
    <property type="molecule type" value="Genomic_DNA"/>
</dbReference>
<comment type="caution">
    <text evidence="2">The sequence shown here is derived from an EMBL/GenBank/DDBJ whole genome shotgun (WGS) entry which is preliminary data.</text>
</comment>
<dbReference type="InterPro" id="IPR019812">
    <property type="entry name" value="Hydgase_assmbl_chp_CS"/>
</dbReference>
<protein>
    <submittedName>
        <fullName evidence="2">HypC/HybG/HupF family hydrogenase formation chaperone</fullName>
    </submittedName>
</protein>
<evidence type="ECO:0000256" key="1">
    <source>
        <dbReference type="ARBA" id="ARBA00006018"/>
    </source>
</evidence>